<evidence type="ECO:0000256" key="10">
    <source>
        <dbReference type="ARBA" id="ARBA00022842"/>
    </source>
</evidence>
<dbReference type="PRINTS" id="PR00853">
    <property type="entry name" value="XPGRADSUPER"/>
</dbReference>
<keyword evidence="3" id="KW-0235">DNA replication</keyword>
<name>A0A9W8B5F9_9FUNG</name>
<sequence>MGVRGLLPFLRKRAGACTTTQSLANFRNQTLAVDCHILLHKFVQTTGPLRSPVVALPHEEEEPAIAKRHLWGFLLFARTLQSYNITPIFVFDGATRPAEKRVAHEKRQERSAELKKTLAEEEAHQKRILAVQKLTKKIEMLPVKQQVELYNRYQQVYASVEASNSFERHAANAPVKRVAFYLASARAKIRNERRHLMQEHPMLKERLRLLNTEYSSILLLIRQLWKTTVDYTAKEQSLPCPTPLPEDQPSSQVKPDPQPNATIPIETPLPPVKSNQVQGTTAVPLSVQAQITPDGWHQDSLPQPEVDPRPTLPPAPKTELPKALPSPLLLTATIRRALPPSSTSTTATTTSLEADILPIAENDGLNLDTRLETTAPTAYQARLDQLHDEHLARITRLEARGTKITAQMVTDTIRLLSQLGFNTLRAQGFESEALCASLYRADITSGTISEDSDLILLSDGPLLTKYSLQSTKVTVIEPAKARKELGFTRDQFIDFCILCGTDFCSTLPKIGPVTAFQLVHQHATIENILRVVNSVPDKDFQFQAARNIFQNLPKVPQQIAKRHKEGCLNAPQKENTKVLRLFKQLHIPYVPIRDIQAIVNQWTHVDGTKQQNFVVQLD</sequence>
<dbReference type="PANTHER" id="PTHR11081:SF9">
    <property type="entry name" value="FLAP ENDONUCLEASE 1"/>
    <property type="match status" value="1"/>
</dbReference>
<keyword evidence="5" id="KW-0479">Metal-binding</keyword>
<dbReference type="Gene3D" id="1.10.150.20">
    <property type="entry name" value="5' to 3' exonuclease, C-terminal subdomain"/>
    <property type="match status" value="1"/>
</dbReference>
<dbReference type="SUPFAM" id="SSF47807">
    <property type="entry name" value="5' to 3' exonuclease, C-terminal subdomain"/>
    <property type="match status" value="1"/>
</dbReference>
<keyword evidence="10" id="KW-0460">Magnesium</keyword>
<dbReference type="GO" id="GO:0006281">
    <property type="term" value="P:DNA repair"/>
    <property type="evidence" value="ECO:0007669"/>
    <property type="project" value="UniProtKB-KW"/>
</dbReference>
<evidence type="ECO:0000256" key="9">
    <source>
        <dbReference type="ARBA" id="ARBA00022839"/>
    </source>
</evidence>
<feature type="domain" description="XPG N-terminal" evidence="17">
    <location>
        <begin position="1"/>
        <end position="114"/>
    </location>
</feature>
<dbReference type="SMART" id="SM00485">
    <property type="entry name" value="XPGN"/>
    <property type="match status" value="1"/>
</dbReference>
<dbReference type="Pfam" id="PF00752">
    <property type="entry name" value="XPG_N"/>
    <property type="match status" value="1"/>
</dbReference>
<keyword evidence="11" id="KW-0496">Mitochondrion</keyword>
<keyword evidence="2" id="KW-0597">Phosphoprotein</keyword>
<evidence type="ECO:0000256" key="6">
    <source>
        <dbReference type="ARBA" id="ARBA00022759"/>
    </source>
</evidence>
<keyword evidence="9" id="KW-0269">Exonuclease</keyword>
<dbReference type="Proteomes" id="UP001151582">
    <property type="component" value="Unassembled WGS sequence"/>
</dbReference>
<keyword evidence="7" id="KW-0227">DNA damage</keyword>
<dbReference type="GO" id="GO:0003677">
    <property type="term" value="F:DNA binding"/>
    <property type="evidence" value="ECO:0007669"/>
    <property type="project" value="InterPro"/>
</dbReference>
<dbReference type="EMBL" id="JANBQB010000576">
    <property type="protein sequence ID" value="KAJ1975041.1"/>
    <property type="molecule type" value="Genomic_DNA"/>
</dbReference>
<evidence type="ECO:0000256" key="11">
    <source>
        <dbReference type="ARBA" id="ARBA00023128"/>
    </source>
</evidence>
<evidence type="ECO:0008006" key="20">
    <source>
        <dbReference type="Google" id="ProtNLM"/>
    </source>
</evidence>
<evidence type="ECO:0000256" key="8">
    <source>
        <dbReference type="ARBA" id="ARBA00022801"/>
    </source>
</evidence>
<proteinExistence type="inferred from homology"/>
<dbReference type="GO" id="GO:0046872">
    <property type="term" value="F:metal ion binding"/>
    <property type="evidence" value="ECO:0007669"/>
    <property type="project" value="UniProtKB-KW"/>
</dbReference>
<feature type="region of interest" description="Disordered" evidence="15">
    <location>
        <begin position="236"/>
        <end position="279"/>
    </location>
</feature>
<dbReference type="GO" id="GO:0006260">
    <property type="term" value="P:DNA replication"/>
    <property type="evidence" value="ECO:0007669"/>
    <property type="project" value="UniProtKB-KW"/>
</dbReference>
<keyword evidence="12" id="KW-0234">DNA repair</keyword>
<feature type="domain" description="XPG-I" evidence="16">
    <location>
        <begin position="417"/>
        <end position="487"/>
    </location>
</feature>
<evidence type="ECO:0000313" key="18">
    <source>
        <dbReference type="EMBL" id="KAJ1975041.1"/>
    </source>
</evidence>
<evidence type="ECO:0000256" key="12">
    <source>
        <dbReference type="ARBA" id="ARBA00023204"/>
    </source>
</evidence>
<dbReference type="SMART" id="SM00484">
    <property type="entry name" value="XPGI"/>
    <property type="match status" value="1"/>
</dbReference>
<dbReference type="FunFam" id="1.10.150.20:FF:000009">
    <property type="entry name" value="Flap endonuclease 1"/>
    <property type="match status" value="1"/>
</dbReference>
<dbReference type="InterPro" id="IPR006086">
    <property type="entry name" value="XPG-I_dom"/>
</dbReference>
<dbReference type="InterPro" id="IPR029060">
    <property type="entry name" value="PIN-like_dom_sf"/>
</dbReference>
<comment type="cofactor">
    <cofactor evidence="1">
        <name>Mg(2+)</name>
        <dbReference type="ChEBI" id="CHEBI:18420"/>
    </cofactor>
</comment>
<keyword evidence="19" id="KW-1185">Reference proteome</keyword>
<evidence type="ECO:0000256" key="1">
    <source>
        <dbReference type="ARBA" id="ARBA00001946"/>
    </source>
</evidence>
<evidence type="ECO:0000256" key="4">
    <source>
        <dbReference type="ARBA" id="ARBA00022722"/>
    </source>
</evidence>
<feature type="region of interest" description="Disordered" evidence="15">
    <location>
        <begin position="294"/>
        <end position="325"/>
    </location>
</feature>
<evidence type="ECO:0000259" key="16">
    <source>
        <dbReference type="SMART" id="SM00484"/>
    </source>
</evidence>
<dbReference type="GO" id="GO:0004527">
    <property type="term" value="F:exonuclease activity"/>
    <property type="evidence" value="ECO:0007669"/>
    <property type="project" value="UniProtKB-KW"/>
</dbReference>
<evidence type="ECO:0000256" key="3">
    <source>
        <dbReference type="ARBA" id="ARBA00022705"/>
    </source>
</evidence>
<dbReference type="Gene3D" id="3.40.50.1010">
    <property type="entry name" value="5'-nuclease"/>
    <property type="match status" value="2"/>
</dbReference>
<keyword evidence="13" id="KW-0539">Nucleus</keyword>
<dbReference type="SMART" id="SM00279">
    <property type="entry name" value="HhH2"/>
    <property type="match status" value="1"/>
</dbReference>
<organism evidence="18 19">
    <name type="scientific">Dimargaris verticillata</name>
    <dbReference type="NCBI Taxonomy" id="2761393"/>
    <lineage>
        <taxon>Eukaryota</taxon>
        <taxon>Fungi</taxon>
        <taxon>Fungi incertae sedis</taxon>
        <taxon>Zoopagomycota</taxon>
        <taxon>Kickxellomycotina</taxon>
        <taxon>Dimargaritomycetes</taxon>
        <taxon>Dimargaritales</taxon>
        <taxon>Dimargaritaceae</taxon>
        <taxon>Dimargaris</taxon>
    </lineage>
</organism>
<keyword evidence="6" id="KW-0255">Endonuclease</keyword>
<dbReference type="PANTHER" id="PTHR11081">
    <property type="entry name" value="FLAP ENDONUCLEASE FAMILY MEMBER"/>
    <property type="match status" value="1"/>
</dbReference>
<evidence type="ECO:0000256" key="2">
    <source>
        <dbReference type="ARBA" id="ARBA00022553"/>
    </source>
</evidence>
<evidence type="ECO:0000313" key="19">
    <source>
        <dbReference type="Proteomes" id="UP001151582"/>
    </source>
</evidence>
<reference evidence="18" key="1">
    <citation type="submission" date="2022-07" db="EMBL/GenBank/DDBJ databases">
        <title>Phylogenomic reconstructions and comparative analyses of Kickxellomycotina fungi.</title>
        <authorList>
            <person name="Reynolds N.K."/>
            <person name="Stajich J.E."/>
            <person name="Barry K."/>
            <person name="Grigoriev I.V."/>
            <person name="Crous P."/>
            <person name="Smith M.E."/>
        </authorList>
    </citation>
    <scope>NUCLEOTIDE SEQUENCE</scope>
    <source>
        <strain evidence="18">RSA 567</strain>
    </source>
</reference>
<comment type="similarity">
    <text evidence="14">Belongs to the XPG/RAD2 endonuclease family. FEN1 subfamily.</text>
</comment>
<dbReference type="InterPro" id="IPR036279">
    <property type="entry name" value="5-3_exonuclease_C_sf"/>
</dbReference>
<dbReference type="InterPro" id="IPR006085">
    <property type="entry name" value="XPG_DNA_repair_N"/>
</dbReference>
<evidence type="ECO:0000256" key="13">
    <source>
        <dbReference type="ARBA" id="ARBA00023242"/>
    </source>
</evidence>
<keyword evidence="4" id="KW-0540">Nuclease</keyword>
<evidence type="ECO:0000256" key="15">
    <source>
        <dbReference type="SAM" id="MobiDB-lite"/>
    </source>
</evidence>
<evidence type="ECO:0000256" key="7">
    <source>
        <dbReference type="ARBA" id="ARBA00022763"/>
    </source>
</evidence>
<evidence type="ECO:0000256" key="5">
    <source>
        <dbReference type="ARBA" id="ARBA00022723"/>
    </source>
</evidence>
<gene>
    <name evidence="18" type="ORF">H4R34_004490</name>
</gene>
<dbReference type="OrthoDB" id="31113at2759"/>
<dbReference type="AlphaFoldDB" id="A0A9W8B5F9"/>
<dbReference type="Pfam" id="PF00867">
    <property type="entry name" value="XPG_I"/>
    <property type="match status" value="1"/>
</dbReference>
<protein>
    <recommendedName>
        <fullName evidence="20">PIN domain-like protein</fullName>
    </recommendedName>
</protein>
<evidence type="ECO:0000259" key="17">
    <source>
        <dbReference type="SMART" id="SM00485"/>
    </source>
</evidence>
<dbReference type="SUPFAM" id="SSF88723">
    <property type="entry name" value="PIN domain-like"/>
    <property type="match status" value="1"/>
</dbReference>
<accession>A0A9W8B5F9</accession>
<dbReference type="InterPro" id="IPR008918">
    <property type="entry name" value="HhH2"/>
</dbReference>
<evidence type="ECO:0000256" key="14">
    <source>
        <dbReference type="ARBA" id="ARBA00034726"/>
    </source>
</evidence>
<dbReference type="GO" id="GO:0017108">
    <property type="term" value="F:5'-flap endonuclease activity"/>
    <property type="evidence" value="ECO:0007669"/>
    <property type="project" value="TreeGrafter"/>
</dbReference>
<keyword evidence="8" id="KW-0378">Hydrolase</keyword>
<dbReference type="InterPro" id="IPR006084">
    <property type="entry name" value="XPG/Rad2"/>
</dbReference>
<comment type="caution">
    <text evidence="18">The sequence shown here is derived from an EMBL/GenBank/DDBJ whole genome shotgun (WGS) entry which is preliminary data.</text>
</comment>